<feature type="region of interest" description="Disordered" evidence="1">
    <location>
        <begin position="1"/>
        <end position="21"/>
    </location>
</feature>
<dbReference type="RefSeq" id="XP_001276364.1">
    <property type="nucleotide sequence ID" value="XM_001276363.1"/>
</dbReference>
<dbReference type="GeneID" id="4708377"/>
<proteinExistence type="predicted"/>
<dbReference type="OrthoDB" id="3643156at2759"/>
<gene>
    <name evidence="2" type="ORF">ACLA_003510</name>
</gene>
<reference evidence="2 3" key="1">
    <citation type="journal article" date="2008" name="PLoS Genet.">
        <title>Genomic islands in the pathogenic filamentous fungus Aspergillus fumigatus.</title>
        <authorList>
            <person name="Fedorova N.D."/>
            <person name="Khaldi N."/>
            <person name="Joardar V.S."/>
            <person name="Maiti R."/>
            <person name="Amedeo P."/>
            <person name="Anderson M.J."/>
            <person name="Crabtree J."/>
            <person name="Silva J.C."/>
            <person name="Badger J.H."/>
            <person name="Albarraq A."/>
            <person name="Angiuoli S."/>
            <person name="Bussey H."/>
            <person name="Bowyer P."/>
            <person name="Cotty P.J."/>
            <person name="Dyer P.S."/>
            <person name="Egan A."/>
            <person name="Galens K."/>
            <person name="Fraser-Liggett C.M."/>
            <person name="Haas B.J."/>
            <person name="Inman J.M."/>
            <person name="Kent R."/>
            <person name="Lemieux S."/>
            <person name="Malavazi I."/>
            <person name="Orvis J."/>
            <person name="Roemer T."/>
            <person name="Ronning C.M."/>
            <person name="Sundaram J.P."/>
            <person name="Sutton G."/>
            <person name="Turner G."/>
            <person name="Venter J.C."/>
            <person name="White O.R."/>
            <person name="Whitty B.R."/>
            <person name="Youngman P."/>
            <person name="Wolfe K.H."/>
            <person name="Goldman G.H."/>
            <person name="Wortman J.R."/>
            <person name="Jiang B."/>
            <person name="Denning D.W."/>
            <person name="Nierman W.C."/>
        </authorList>
    </citation>
    <scope>NUCLEOTIDE SEQUENCE [LARGE SCALE GENOMIC DNA]</scope>
    <source>
        <strain evidence="3">ATCC 1007 / CBS 513.65 / DSM 816 / NCTC 3887 / NRRL 1</strain>
    </source>
</reference>
<protein>
    <submittedName>
        <fullName evidence="2">Uncharacterized protein</fullName>
    </submittedName>
</protein>
<organism evidence="2 3">
    <name type="scientific">Aspergillus clavatus (strain ATCC 1007 / CBS 513.65 / DSM 816 / NCTC 3887 / NRRL 1 / QM 1276 / 107)</name>
    <dbReference type="NCBI Taxonomy" id="344612"/>
    <lineage>
        <taxon>Eukaryota</taxon>
        <taxon>Fungi</taxon>
        <taxon>Dikarya</taxon>
        <taxon>Ascomycota</taxon>
        <taxon>Pezizomycotina</taxon>
        <taxon>Eurotiomycetes</taxon>
        <taxon>Eurotiomycetidae</taxon>
        <taxon>Eurotiales</taxon>
        <taxon>Aspergillaceae</taxon>
        <taxon>Aspergillus</taxon>
        <taxon>Aspergillus subgen. Fumigati</taxon>
    </lineage>
</organism>
<dbReference type="Proteomes" id="UP000006701">
    <property type="component" value="Unassembled WGS sequence"/>
</dbReference>
<dbReference type="STRING" id="344612.A1C5H0"/>
<dbReference type="EMBL" id="DS027004">
    <property type="protein sequence ID" value="EAW14938.1"/>
    <property type="molecule type" value="Genomic_DNA"/>
</dbReference>
<sequence>MKRSSGGYRSSPYVKPPEKLQDLPRETLRSLHKWIGLSASADVGVLAALVRELQAQAEGVVSVPLATLPIVKSTPYLIALYEEDIRDAFEYLGLPIPEGQVANLYSIDDPNV</sequence>
<dbReference type="HOGENOM" id="CLU_2145283_0_0_1"/>
<name>A1C5H0_ASPCL</name>
<accession>A1C5H0</accession>
<dbReference type="VEuPathDB" id="FungiDB:ACLA_003510"/>
<keyword evidence="3" id="KW-1185">Reference proteome</keyword>
<dbReference type="KEGG" id="act:ACLA_003510"/>
<dbReference type="AlphaFoldDB" id="A1C5H0"/>
<evidence type="ECO:0000313" key="3">
    <source>
        <dbReference type="Proteomes" id="UP000006701"/>
    </source>
</evidence>
<evidence type="ECO:0000313" key="2">
    <source>
        <dbReference type="EMBL" id="EAW14938.1"/>
    </source>
</evidence>
<evidence type="ECO:0000256" key="1">
    <source>
        <dbReference type="SAM" id="MobiDB-lite"/>
    </source>
</evidence>